<keyword evidence="10 15" id="KW-0798">TonB box</keyword>
<reference evidence="18 19" key="1">
    <citation type="submission" date="2018-09" db="EMBL/GenBank/DDBJ databases">
        <title>Complete genome sequence of the hydrocarbonoclastic bacterium Alcaligenes aquatilis QD168, isolated from a crude-oil polluted marine sediment of Central Chile.</title>
        <authorList>
            <person name="Duran R.E."/>
            <person name="Barra B."/>
            <person name="Salva-Serra F."/>
            <person name="Mendez V."/>
            <person name="Moore E.R.B."/>
            <person name="Seeger M."/>
        </authorList>
    </citation>
    <scope>NUCLEOTIDE SEQUENCE [LARGE SCALE GENOMIC DNA]</scope>
    <source>
        <strain evidence="18 19">QD168</strain>
    </source>
</reference>
<dbReference type="NCBIfam" id="TIGR01783">
    <property type="entry name" value="TonB-siderophor"/>
    <property type="match status" value="1"/>
</dbReference>
<keyword evidence="6 14" id="KW-0812">Transmembrane</keyword>
<dbReference type="PROSITE" id="PS52016">
    <property type="entry name" value="TONB_DEPENDENT_REC_3"/>
    <property type="match status" value="1"/>
</dbReference>
<proteinExistence type="inferred from homology"/>
<dbReference type="Pfam" id="PF07715">
    <property type="entry name" value="Plug"/>
    <property type="match status" value="1"/>
</dbReference>
<dbReference type="InterPro" id="IPR000531">
    <property type="entry name" value="Beta-barrel_TonB"/>
</dbReference>
<evidence type="ECO:0000256" key="2">
    <source>
        <dbReference type="ARBA" id="ARBA00009810"/>
    </source>
</evidence>
<dbReference type="RefSeq" id="WP_121739028.1">
    <property type="nucleotide sequence ID" value="NZ_CP032153.1"/>
</dbReference>
<keyword evidence="11 14" id="KW-0472">Membrane</keyword>
<dbReference type="KEGG" id="aaqu:D3M96_11750"/>
<evidence type="ECO:0000256" key="5">
    <source>
        <dbReference type="ARBA" id="ARBA00022496"/>
    </source>
</evidence>
<evidence type="ECO:0000259" key="17">
    <source>
        <dbReference type="SMART" id="SM00965"/>
    </source>
</evidence>
<evidence type="ECO:0000256" key="6">
    <source>
        <dbReference type="ARBA" id="ARBA00022692"/>
    </source>
</evidence>
<keyword evidence="13 14" id="KW-0998">Cell outer membrane</keyword>
<protein>
    <submittedName>
        <fullName evidence="18">TonB-dependent siderophore receptor</fullName>
    </submittedName>
</protein>
<accession>A0A3G2HVV8</accession>
<evidence type="ECO:0000256" key="9">
    <source>
        <dbReference type="ARBA" id="ARBA00023065"/>
    </source>
</evidence>
<dbReference type="EMBL" id="CP032153">
    <property type="protein sequence ID" value="AYN21139.1"/>
    <property type="molecule type" value="Genomic_DNA"/>
</dbReference>
<feature type="chain" id="PRO_5018176751" evidence="16">
    <location>
        <begin position="27"/>
        <end position="791"/>
    </location>
</feature>
<keyword evidence="4 14" id="KW-1134">Transmembrane beta strand</keyword>
<keyword evidence="9" id="KW-0406">Ion transport</keyword>
<evidence type="ECO:0000256" key="7">
    <source>
        <dbReference type="ARBA" id="ARBA00022729"/>
    </source>
</evidence>
<dbReference type="InterPro" id="IPR011662">
    <property type="entry name" value="Secretin/TonB_short_N"/>
</dbReference>
<feature type="signal peptide" evidence="16">
    <location>
        <begin position="1"/>
        <end position="26"/>
    </location>
</feature>
<evidence type="ECO:0000256" key="11">
    <source>
        <dbReference type="ARBA" id="ARBA00023136"/>
    </source>
</evidence>
<evidence type="ECO:0000256" key="14">
    <source>
        <dbReference type="PROSITE-ProRule" id="PRU01360"/>
    </source>
</evidence>
<evidence type="ECO:0000256" key="8">
    <source>
        <dbReference type="ARBA" id="ARBA00023004"/>
    </source>
</evidence>
<evidence type="ECO:0000256" key="16">
    <source>
        <dbReference type="SAM" id="SignalP"/>
    </source>
</evidence>
<dbReference type="SUPFAM" id="SSF56935">
    <property type="entry name" value="Porins"/>
    <property type="match status" value="1"/>
</dbReference>
<dbReference type="AlphaFoldDB" id="A0A3G2HVV8"/>
<dbReference type="OrthoDB" id="8533686at2"/>
<dbReference type="GO" id="GO:0015891">
    <property type="term" value="P:siderophore transport"/>
    <property type="evidence" value="ECO:0007669"/>
    <property type="project" value="InterPro"/>
</dbReference>
<dbReference type="Gene3D" id="2.170.130.10">
    <property type="entry name" value="TonB-dependent receptor, plug domain"/>
    <property type="match status" value="1"/>
</dbReference>
<comment type="similarity">
    <text evidence="2 14 15">Belongs to the TonB-dependent receptor family.</text>
</comment>
<dbReference type="PANTHER" id="PTHR32552:SF74">
    <property type="entry name" value="HYDROXAMATE SIDEROPHORE RECEPTOR FHUE"/>
    <property type="match status" value="1"/>
</dbReference>
<name>A0A3G2HVV8_9BURK</name>
<dbReference type="Gene3D" id="3.55.50.30">
    <property type="match status" value="1"/>
</dbReference>
<organism evidence="18 19">
    <name type="scientific">Alcaligenes aquatilis</name>
    <dbReference type="NCBI Taxonomy" id="323284"/>
    <lineage>
        <taxon>Bacteria</taxon>
        <taxon>Pseudomonadati</taxon>
        <taxon>Pseudomonadota</taxon>
        <taxon>Betaproteobacteria</taxon>
        <taxon>Burkholderiales</taxon>
        <taxon>Alcaligenaceae</taxon>
        <taxon>Alcaligenes</taxon>
    </lineage>
</organism>
<keyword evidence="3 14" id="KW-0813">Transport</keyword>
<evidence type="ECO:0000256" key="10">
    <source>
        <dbReference type="ARBA" id="ARBA00023077"/>
    </source>
</evidence>
<evidence type="ECO:0000256" key="13">
    <source>
        <dbReference type="ARBA" id="ARBA00023237"/>
    </source>
</evidence>
<evidence type="ECO:0000256" key="15">
    <source>
        <dbReference type="RuleBase" id="RU003357"/>
    </source>
</evidence>
<dbReference type="GO" id="GO:0015344">
    <property type="term" value="F:siderophore uptake transmembrane transporter activity"/>
    <property type="evidence" value="ECO:0007669"/>
    <property type="project" value="TreeGrafter"/>
</dbReference>
<evidence type="ECO:0000256" key="3">
    <source>
        <dbReference type="ARBA" id="ARBA00022448"/>
    </source>
</evidence>
<evidence type="ECO:0000313" key="18">
    <source>
        <dbReference type="EMBL" id="AYN21139.1"/>
    </source>
</evidence>
<dbReference type="Pfam" id="PF00593">
    <property type="entry name" value="TonB_dep_Rec_b-barrel"/>
    <property type="match status" value="1"/>
</dbReference>
<dbReference type="Gene3D" id="2.40.170.20">
    <property type="entry name" value="TonB-dependent receptor, beta-barrel domain"/>
    <property type="match status" value="1"/>
</dbReference>
<dbReference type="InterPro" id="IPR037066">
    <property type="entry name" value="Plug_dom_sf"/>
</dbReference>
<dbReference type="Proteomes" id="UP000268070">
    <property type="component" value="Chromosome"/>
</dbReference>
<evidence type="ECO:0000256" key="4">
    <source>
        <dbReference type="ARBA" id="ARBA00022452"/>
    </source>
</evidence>
<evidence type="ECO:0000256" key="12">
    <source>
        <dbReference type="ARBA" id="ARBA00023170"/>
    </source>
</evidence>
<dbReference type="FunFam" id="2.170.130.10:FF:000010">
    <property type="entry name" value="Ferripyoverdine receptor"/>
    <property type="match status" value="1"/>
</dbReference>
<dbReference type="PANTHER" id="PTHR32552">
    <property type="entry name" value="FERRICHROME IRON RECEPTOR-RELATED"/>
    <property type="match status" value="1"/>
</dbReference>
<sequence length="791" mass="87033">MRPVQGVGLSVLALALSLSPLEPVIAQDVPALSISIPAQSLNQALLELGQQADIQIYYLPDTVSGLQAAPVSGRMTPQQAMQSLLKGTGVQASWRGRAVSLTRPSHDDTTQLAPITVTANAGLATEGSGSYVAMGPSTSASGLELSLRETPQSMTVITHQKIEDKNYRALDESLRDAPGIVAVQGNGDSRWEYLARGHSISNIQYDGITTSTQSYSRDILADDDLAMYDRVEIVRGATGLLEGSGNPSASVNLIRKRPTSTPQYSARVTASSWENARGVVDLSNALNESGTVRGRAVIVAGGGKLYRDYNRQKEQLFYGVVDVDLTPATTLSLGLSRQRQHNDGYSWGGFPTRVDGSFYDLSPRDFLGSDWEYLDRRQTTLYADLEHRLDNAWVVKALTRAAWAESDYVASYPWYTGGALRKFTQSVDMRDKHYAFNINANGPLTLFGRDHDFSIGINANKENERVDGSSAANIPLDPENWSPTSQAKPTFGLNPYYVDENKEELGLYASARFDIADPLKLILGGRVSWFKSKSQYYKTDYSADAEFVPYVGLVYDLNDTYSVYASHTGIFKPQSYYDINGSLLDPVKGTNNELGLKGEFLDKRLNASIALFQLEQLNLPTQVAGVTYCNPAVLYCYEAAEKVRTRGVELEVAGAVTDRWNVSAGYTYARSEYASGIRKGELYNERSSPENMVKIFSTYRLGGALDGLTLGGGVRWQSKVFYKGSNFRIEQPGYAIVDLLARYDFNRNTSVQLNIDNLSNKQYYSKIGSSISTGNYLGKPRQVLLTVSHRF</sequence>
<keyword evidence="5" id="KW-0410">Iron transport</keyword>
<evidence type="ECO:0000313" key="19">
    <source>
        <dbReference type="Proteomes" id="UP000268070"/>
    </source>
</evidence>
<keyword evidence="8" id="KW-0408">Iron</keyword>
<keyword evidence="12 18" id="KW-0675">Receptor</keyword>
<dbReference type="GO" id="GO:0038023">
    <property type="term" value="F:signaling receptor activity"/>
    <property type="evidence" value="ECO:0007669"/>
    <property type="project" value="InterPro"/>
</dbReference>
<dbReference type="SMART" id="SM00965">
    <property type="entry name" value="STN"/>
    <property type="match status" value="1"/>
</dbReference>
<dbReference type="InterPro" id="IPR036942">
    <property type="entry name" value="Beta-barrel_TonB_sf"/>
</dbReference>
<dbReference type="InterPro" id="IPR010105">
    <property type="entry name" value="TonB_sidphr_rcpt"/>
</dbReference>
<feature type="domain" description="Secretin/TonB short N-terminal" evidence="17">
    <location>
        <begin position="54"/>
        <end position="104"/>
    </location>
</feature>
<comment type="subcellular location">
    <subcellularLocation>
        <location evidence="1 14">Cell outer membrane</location>
        <topology evidence="1 14">Multi-pass membrane protein</topology>
    </subcellularLocation>
</comment>
<dbReference type="CDD" id="cd01347">
    <property type="entry name" value="ligand_gated_channel"/>
    <property type="match status" value="1"/>
</dbReference>
<dbReference type="Pfam" id="PF07660">
    <property type="entry name" value="STN"/>
    <property type="match status" value="1"/>
</dbReference>
<gene>
    <name evidence="18" type="ORF">D3M96_11750</name>
</gene>
<evidence type="ECO:0000256" key="1">
    <source>
        <dbReference type="ARBA" id="ARBA00004571"/>
    </source>
</evidence>
<dbReference type="InterPro" id="IPR039426">
    <property type="entry name" value="TonB-dep_rcpt-like"/>
</dbReference>
<dbReference type="GO" id="GO:0009279">
    <property type="term" value="C:cell outer membrane"/>
    <property type="evidence" value="ECO:0007669"/>
    <property type="project" value="UniProtKB-SubCell"/>
</dbReference>
<keyword evidence="7 16" id="KW-0732">Signal</keyword>
<dbReference type="InterPro" id="IPR012910">
    <property type="entry name" value="Plug_dom"/>
</dbReference>